<reference evidence="7" key="2">
    <citation type="submission" date="2021-04" db="EMBL/GenBank/DDBJ databases">
        <authorList>
            <person name="Gilroy R."/>
        </authorList>
    </citation>
    <scope>NUCLEOTIDE SEQUENCE</scope>
    <source>
        <strain evidence="7">ChiW7-2402</strain>
    </source>
</reference>
<feature type="domain" description="Sporulation regulator WhiA C-terminal" evidence="5">
    <location>
        <begin position="217"/>
        <end position="296"/>
    </location>
</feature>
<evidence type="ECO:0000313" key="8">
    <source>
        <dbReference type="Proteomes" id="UP000824102"/>
    </source>
</evidence>
<gene>
    <name evidence="4 7" type="primary">whiA</name>
    <name evidence="7" type="ORF">H9964_00410</name>
</gene>
<dbReference type="GO" id="GO:0003677">
    <property type="term" value="F:DNA binding"/>
    <property type="evidence" value="ECO:0007669"/>
    <property type="project" value="UniProtKB-UniRule"/>
</dbReference>
<keyword evidence="2 4" id="KW-0238">DNA-binding</keyword>
<feature type="domain" description="WhiA LAGLIDADG-like" evidence="6">
    <location>
        <begin position="120"/>
        <end position="210"/>
    </location>
</feature>
<evidence type="ECO:0000313" key="7">
    <source>
        <dbReference type="EMBL" id="HIZ72022.1"/>
    </source>
</evidence>
<keyword evidence="1 4" id="KW-0132">Cell division</keyword>
<dbReference type="AlphaFoldDB" id="A0A9D2JZ58"/>
<evidence type="ECO:0000259" key="5">
    <source>
        <dbReference type="Pfam" id="PF02650"/>
    </source>
</evidence>
<dbReference type="InterPro" id="IPR039518">
    <property type="entry name" value="WhiA_LAGLIDADG_dom"/>
</dbReference>
<evidence type="ECO:0000259" key="6">
    <source>
        <dbReference type="Pfam" id="PF14527"/>
    </source>
</evidence>
<dbReference type="Gene3D" id="3.10.28.10">
    <property type="entry name" value="Homing endonucleases"/>
    <property type="match status" value="1"/>
</dbReference>
<dbReference type="Proteomes" id="UP000824102">
    <property type="component" value="Unassembled WGS sequence"/>
</dbReference>
<comment type="function">
    <text evidence="4">Involved in cell division and chromosome segregation.</text>
</comment>
<dbReference type="NCBIfam" id="TIGR00647">
    <property type="entry name" value="DNA_bind_WhiA"/>
    <property type="match status" value="1"/>
</dbReference>
<accession>A0A9D2JZ58</accession>
<keyword evidence="3 4" id="KW-0131">Cell cycle</keyword>
<sequence length="304" mass="33848">MANFTSEVRRELFAAPPREPCCKKAAFFALLATGGSFQEGRIEFVSENERLSEFFLSLAESVYSVRFDIKEAAFDPKRERDRLTFSYAGEKALFLAAEAGFRDGSGIARAAKRECCALACLKAAFLGGGSCTLPTPGTRTGYHLEFVFPRAADAEAFRDLLGGFDLLGKFARRGERTVVYLKSGDMLSDFFAAVGAEGALRKLGELAAERQERNNSNRVSNCFARNADRTAIASVNQLRIFRELYERGVFESLPEPLREAARARVEHPTESLTELAARLNVSKSCLNHRFRKLMELYKSTEENT</sequence>
<dbReference type="PANTHER" id="PTHR37307:SF1">
    <property type="entry name" value="CELL DIVISION PROTEIN WHIA-RELATED"/>
    <property type="match status" value="1"/>
</dbReference>
<evidence type="ECO:0000256" key="4">
    <source>
        <dbReference type="HAMAP-Rule" id="MF_01420"/>
    </source>
</evidence>
<dbReference type="InterPro" id="IPR027434">
    <property type="entry name" value="Homing_endonucl"/>
</dbReference>
<name>A0A9D2JZ58_9FIRM</name>
<protein>
    <recommendedName>
        <fullName evidence="4">Probable cell division protein WhiA</fullName>
    </recommendedName>
</protein>
<dbReference type="EMBL" id="DXBB01000006">
    <property type="protein sequence ID" value="HIZ72022.1"/>
    <property type="molecule type" value="Genomic_DNA"/>
</dbReference>
<evidence type="ECO:0000256" key="1">
    <source>
        <dbReference type="ARBA" id="ARBA00022618"/>
    </source>
</evidence>
<reference evidence="7" key="1">
    <citation type="journal article" date="2021" name="PeerJ">
        <title>Extensive microbial diversity within the chicken gut microbiome revealed by metagenomics and culture.</title>
        <authorList>
            <person name="Gilroy R."/>
            <person name="Ravi A."/>
            <person name="Getino M."/>
            <person name="Pursley I."/>
            <person name="Horton D.L."/>
            <person name="Alikhan N.F."/>
            <person name="Baker D."/>
            <person name="Gharbi K."/>
            <person name="Hall N."/>
            <person name="Watson M."/>
            <person name="Adriaenssens E.M."/>
            <person name="Foster-Nyarko E."/>
            <person name="Jarju S."/>
            <person name="Secka A."/>
            <person name="Antonio M."/>
            <person name="Oren A."/>
            <person name="Chaudhuri R.R."/>
            <person name="La Ragione R."/>
            <person name="Hildebrand F."/>
            <person name="Pallen M.J."/>
        </authorList>
    </citation>
    <scope>NUCLEOTIDE SEQUENCE</scope>
    <source>
        <strain evidence="7">ChiW7-2402</strain>
    </source>
</reference>
<comment type="caution">
    <text evidence="7">The sequence shown here is derived from an EMBL/GenBank/DDBJ whole genome shotgun (WGS) entry which is preliminary data.</text>
</comment>
<dbReference type="InterPro" id="IPR023054">
    <property type="entry name" value="Sporulation_regulator_WhiA_C"/>
</dbReference>
<dbReference type="GO" id="GO:0051301">
    <property type="term" value="P:cell division"/>
    <property type="evidence" value="ECO:0007669"/>
    <property type="project" value="UniProtKB-UniRule"/>
</dbReference>
<dbReference type="GO" id="GO:0043937">
    <property type="term" value="P:regulation of sporulation"/>
    <property type="evidence" value="ECO:0007669"/>
    <property type="project" value="InterPro"/>
</dbReference>
<evidence type="ECO:0000256" key="2">
    <source>
        <dbReference type="ARBA" id="ARBA00023125"/>
    </source>
</evidence>
<dbReference type="HAMAP" id="MF_01420">
    <property type="entry name" value="HTH_type_WhiA"/>
    <property type="match status" value="1"/>
</dbReference>
<comment type="similarity">
    <text evidence="4">Belongs to the WhiA family.</text>
</comment>
<dbReference type="InterPro" id="IPR003802">
    <property type="entry name" value="Sporulation_regulator_WhiA"/>
</dbReference>
<proteinExistence type="inferred from homology"/>
<dbReference type="Pfam" id="PF02650">
    <property type="entry name" value="HTH_WhiA"/>
    <property type="match status" value="1"/>
</dbReference>
<dbReference type="PANTHER" id="PTHR37307">
    <property type="entry name" value="CELL DIVISION PROTEIN WHIA-RELATED"/>
    <property type="match status" value="1"/>
</dbReference>
<organism evidence="7 8">
    <name type="scientific">Candidatus Gallimonas intestinavium</name>
    <dbReference type="NCBI Taxonomy" id="2838603"/>
    <lineage>
        <taxon>Bacteria</taxon>
        <taxon>Bacillati</taxon>
        <taxon>Bacillota</taxon>
        <taxon>Clostridia</taxon>
        <taxon>Candidatus Gallimonas</taxon>
    </lineage>
</organism>
<evidence type="ECO:0000256" key="3">
    <source>
        <dbReference type="ARBA" id="ARBA00023306"/>
    </source>
</evidence>
<dbReference type="Pfam" id="PF14527">
    <property type="entry name" value="LAGLIDADG_WhiA"/>
    <property type="match status" value="1"/>
</dbReference>